<protein>
    <recommendedName>
        <fullName evidence="5">Molybdopterin synthase sulfur carrier subunit</fullName>
    </recommendedName>
    <alternativeName>
        <fullName evidence="5">Common component for nitrate reductase and xanthine dehydrogenase protein G</fullName>
    </alternativeName>
    <alternativeName>
        <fullName evidence="5">Molybdenum cofactor synthesis protein 2 small subunit</fullName>
    </alternativeName>
    <alternativeName>
        <fullName evidence="5">Molybdenum cofactor synthesis protein 2A</fullName>
    </alternativeName>
    <alternativeName>
        <fullName evidence="5">Sulfur carrier protein MOCS2A</fullName>
        <shortName evidence="5">MOCS2A</shortName>
    </alternativeName>
</protein>
<dbReference type="GO" id="GO:0000166">
    <property type="term" value="F:nucleotide binding"/>
    <property type="evidence" value="ECO:0007669"/>
    <property type="project" value="UniProtKB-KW"/>
</dbReference>
<dbReference type="STRING" id="246410.J3KDI3"/>
<keyword evidence="2 5" id="KW-0597">Phosphoprotein</keyword>
<evidence type="ECO:0000256" key="3">
    <source>
        <dbReference type="ARBA" id="ARBA00022741"/>
    </source>
</evidence>
<dbReference type="InParanoid" id="J3KDI3"/>
<dbReference type="UniPathway" id="UPA00344"/>
<evidence type="ECO:0000313" key="6">
    <source>
        <dbReference type="EMBL" id="EAS33426.3"/>
    </source>
</evidence>
<keyword evidence="4 5" id="KW-0501">Molybdenum cofactor biosynthesis</keyword>
<dbReference type="GO" id="GO:1990140">
    <property type="term" value="C:molybdopterin synthase complex"/>
    <property type="evidence" value="ECO:0007669"/>
    <property type="project" value="UniProtKB-UniRule"/>
</dbReference>
<dbReference type="InterPro" id="IPR003749">
    <property type="entry name" value="ThiS/MoaD-like"/>
</dbReference>
<evidence type="ECO:0000256" key="4">
    <source>
        <dbReference type="ARBA" id="ARBA00023150"/>
    </source>
</evidence>
<comment type="PTM">
    <text evidence="5">C-terminal thiocarboxylation occurs in 2 steps, it is first acyl-adenylated (-COAMP) via the hesA/moeB/thiF part of UBA4, then thiocarboxylated (-COSH) via the rhodanese domain of UBA4.</text>
</comment>
<dbReference type="SUPFAM" id="SSF54285">
    <property type="entry name" value="MoaD/ThiS"/>
    <property type="match status" value="1"/>
</dbReference>
<keyword evidence="3 5" id="KW-0547">Nucleotide-binding</keyword>
<dbReference type="HAMAP" id="MF_03051">
    <property type="entry name" value="MOCS2A"/>
    <property type="match status" value="1"/>
</dbReference>
<dbReference type="PANTHER" id="PTHR33359">
    <property type="entry name" value="MOLYBDOPTERIN SYNTHASE SULFUR CARRIER SUBUNIT"/>
    <property type="match status" value="1"/>
</dbReference>
<dbReference type="Gene3D" id="3.10.20.30">
    <property type="match status" value="1"/>
</dbReference>
<reference evidence="7" key="1">
    <citation type="journal article" date="2009" name="Genome Res.">
        <title>Comparative genomic analyses of the human fungal pathogens Coccidioides and their relatives.</title>
        <authorList>
            <person name="Sharpton T.J."/>
            <person name="Stajich J.E."/>
            <person name="Rounsley S.D."/>
            <person name="Gardner M.J."/>
            <person name="Wortman J.R."/>
            <person name="Jordar V.S."/>
            <person name="Maiti R."/>
            <person name="Kodira C.D."/>
            <person name="Neafsey D.E."/>
            <person name="Zeng Q."/>
            <person name="Hung C.-Y."/>
            <person name="McMahan C."/>
            <person name="Muszewska A."/>
            <person name="Grynberg M."/>
            <person name="Mandel M.A."/>
            <person name="Kellner E.M."/>
            <person name="Barker B.M."/>
            <person name="Galgiani J.N."/>
            <person name="Orbach M.J."/>
            <person name="Kirkland T.N."/>
            <person name="Cole G.T."/>
            <person name="Henn M.R."/>
            <person name="Birren B.W."/>
            <person name="Taylor J.W."/>
        </authorList>
    </citation>
    <scope>NUCLEOTIDE SEQUENCE [LARGE SCALE GENOMIC DNA]</scope>
    <source>
        <strain evidence="7">RS</strain>
    </source>
</reference>
<feature type="modified residue" description="1-thioglycine; alternate" evidence="5">
    <location>
        <position position="188"/>
    </location>
</feature>
<organism evidence="6 7">
    <name type="scientific">Coccidioides immitis (strain RS)</name>
    <name type="common">Valley fever fungus</name>
    <dbReference type="NCBI Taxonomy" id="246410"/>
    <lineage>
        <taxon>Eukaryota</taxon>
        <taxon>Fungi</taxon>
        <taxon>Dikarya</taxon>
        <taxon>Ascomycota</taxon>
        <taxon>Pezizomycotina</taxon>
        <taxon>Eurotiomycetes</taxon>
        <taxon>Eurotiomycetidae</taxon>
        <taxon>Onygenales</taxon>
        <taxon>Onygenaceae</taxon>
        <taxon>Coccidioides</taxon>
    </lineage>
</organism>
<comment type="pathway">
    <text evidence="5">Cofactor biosynthesis; molybdopterin biosynthesis.</text>
</comment>
<accession>J3KDI3</accession>
<dbReference type="AlphaFoldDB" id="J3KDI3"/>
<dbReference type="RefSeq" id="XP_001245009.2">
    <property type="nucleotide sequence ID" value="XM_001245008.2"/>
</dbReference>
<reference evidence="7" key="2">
    <citation type="journal article" date="2010" name="Genome Res.">
        <title>Population genomic sequencing of Coccidioides fungi reveals recent hybridization and transposon control.</title>
        <authorList>
            <person name="Neafsey D.E."/>
            <person name="Barker B.M."/>
            <person name="Sharpton T.J."/>
            <person name="Stajich J.E."/>
            <person name="Park D.J."/>
            <person name="Whiston E."/>
            <person name="Hung C.-Y."/>
            <person name="McMahan C."/>
            <person name="White J."/>
            <person name="Sykes S."/>
            <person name="Heiman D."/>
            <person name="Young S."/>
            <person name="Zeng Q."/>
            <person name="Abouelleil A."/>
            <person name="Aftuck L."/>
            <person name="Bessette D."/>
            <person name="Brown A."/>
            <person name="FitzGerald M."/>
            <person name="Lui A."/>
            <person name="Macdonald J.P."/>
            <person name="Priest M."/>
            <person name="Orbach M.J."/>
            <person name="Galgiani J.N."/>
            <person name="Kirkland T.N."/>
            <person name="Cole G.T."/>
            <person name="Birren B.W."/>
            <person name="Henn M.R."/>
            <person name="Taylor J.W."/>
            <person name="Rounsley S.D."/>
        </authorList>
    </citation>
    <scope>GENOME REANNOTATION</scope>
    <source>
        <strain evidence="7">RS</strain>
    </source>
</reference>
<dbReference type="InterPro" id="IPR028887">
    <property type="entry name" value="MOCS2A_euk"/>
</dbReference>
<dbReference type="VEuPathDB" id="FungiDB:CIMG_04450"/>
<dbReference type="KEGG" id="cim:CIMG_04450"/>
<dbReference type="Pfam" id="PF02597">
    <property type="entry name" value="ThiS"/>
    <property type="match status" value="1"/>
</dbReference>
<name>J3KDI3_COCIM</name>
<evidence type="ECO:0000256" key="5">
    <source>
        <dbReference type="HAMAP-Rule" id="MF_03051"/>
    </source>
</evidence>
<dbReference type="EMBL" id="GG704914">
    <property type="protein sequence ID" value="EAS33426.3"/>
    <property type="molecule type" value="Genomic_DNA"/>
</dbReference>
<dbReference type="InterPro" id="IPR044672">
    <property type="entry name" value="MOCS2A"/>
</dbReference>
<sequence length="188" mass="20352">MPSIPDSRLLPLLSRRISPVTGRLGMEHKLPRTQLPPHLAIPAKPGDQIKTKLLFLRRAGKVIIHLHIKRRHPAHTETMASTSASPAFISNPSTAASQLNGTFQIHYFASAFSFTGKATEPLPAPLPVHKLFDILDERYPGIKEKVLSSCAVSVGLEYVDADGEDDDANGRIIQAGEEVAIIPPVSSG</sequence>
<dbReference type="PANTHER" id="PTHR33359:SF1">
    <property type="entry name" value="MOLYBDOPTERIN SYNTHASE SULFUR CARRIER SUBUNIT"/>
    <property type="match status" value="1"/>
</dbReference>
<comment type="subunit">
    <text evidence="5">Heterotetramer; composed of 2 small (MOCS2A) and 2 large (MOCS2B) subunits.</text>
</comment>
<comment type="subcellular location">
    <subcellularLocation>
        <location evidence="5">Cytoplasm</location>
    </subcellularLocation>
</comment>
<proteinExistence type="inferred from homology"/>
<keyword evidence="7" id="KW-1185">Reference proteome</keyword>
<evidence type="ECO:0000313" key="7">
    <source>
        <dbReference type="Proteomes" id="UP000001261"/>
    </source>
</evidence>
<dbReference type="InterPro" id="IPR016155">
    <property type="entry name" value="Mopterin_synth/thiamin_S_b"/>
</dbReference>
<comment type="function">
    <text evidence="5">Acts as a sulfur carrier required for molybdopterin biosynthesis. Component of the molybdopterin synthase complex that catalyzes the conversion of precursor Z into molybdopterin by mediating the incorporation of 2 sulfur atoms into precursor Z to generate a dithiolene group. In the complex, serves as sulfur donor by being thiocarboxylated (-COSH) at its C-terminus by UBA4. After interaction with MOCS2B, the sulfur is then transferred to precursor Z to form molybdopterin.</text>
</comment>
<dbReference type="OrthoDB" id="5595860at2759"/>
<evidence type="ECO:0000256" key="1">
    <source>
        <dbReference type="ARBA" id="ARBA00022490"/>
    </source>
</evidence>
<comment type="similarity">
    <text evidence="5">Belongs to the MoaD family. MOCS2A subfamily.</text>
</comment>
<keyword evidence="1 5" id="KW-0963">Cytoplasm</keyword>
<dbReference type="GO" id="GO:0006777">
    <property type="term" value="P:Mo-molybdopterin cofactor biosynthetic process"/>
    <property type="evidence" value="ECO:0007669"/>
    <property type="project" value="UniProtKB-UniRule"/>
</dbReference>
<dbReference type="GO" id="GO:0030366">
    <property type="term" value="F:molybdopterin synthase activity"/>
    <property type="evidence" value="ECO:0007669"/>
    <property type="project" value="UniProtKB-UniRule"/>
</dbReference>
<dbReference type="GeneID" id="4564070"/>
<dbReference type="InterPro" id="IPR012675">
    <property type="entry name" value="Beta-grasp_dom_sf"/>
</dbReference>
<dbReference type="GO" id="GO:1990133">
    <property type="term" value="C:molybdopterin adenylyltransferase complex"/>
    <property type="evidence" value="ECO:0007669"/>
    <property type="project" value="TreeGrafter"/>
</dbReference>
<evidence type="ECO:0000256" key="2">
    <source>
        <dbReference type="ARBA" id="ARBA00022553"/>
    </source>
</evidence>
<feature type="modified residue" description="Glycyl adenylate; alternate" evidence="5">
    <location>
        <position position="188"/>
    </location>
</feature>
<dbReference type="CDD" id="cd00754">
    <property type="entry name" value="Ubl_MoaD"/>
    <property type="match status" value="1"/>
</dbReference>
<dbReference type="Proteomes" id="UP000001261">
    <property type="component" value="Unassembled WGS sequence"/>
</dbReference>
<gene>
    <name evidence="5" type="primary">cnxG</name>
    <name evidence="6" type="ORF">CIMG_04450</name>
</gene>